<evidence type="ECO:0000256" key="6">
    <source>
        <dbReference type="PROSITE-ProRule" id="PRU00169"/>
    </source>
</evidence>
<dbReference type="CDD" id="cd00383">
    <property type="entry name" value="trans_reg_C"/>
    <property type="match status" value="1"/>
</dbReference>
<dbReference type="SMART" id="SM00448">
    <property type="entry name" value="REC"/>
    <property type="match status" value="1"/>
</dbReference>
<feature type="domain" description="Response regulatory" evidence="8">
    <location>
        <begin position="4"/>
        <end position="119"/>
    </location>
</feature>
<evidence type="ECO:0000256" key="4">
    <source>
        <dbReference type="ARBA" id="ARBA00023125"/>
    </source>
</evidence>
<keyword evidence="11" id="KW-1185">Reference proteome</keyword>
<dbReference type="GO" id="GO:0006355">
    <property type="term" value="P:regulation of DNA-templated transcription"/>
    <property type="evidence" value="ECO:0007669"/>
    <property type="project" value="InterPro"/>
</dbReference>
<organism evidence="10 11">
    <name type="scientific">Meiothermus luteus</name>
    <dbReference type="NCBI Taxonomy" id="2026184"/>
    <lineage>
        <taxon>Bacteria</taxon>
        <taxon>Thermotogati</taxon>
        <taxon>Deinococcota</taxon>
        <taxon>Deinococci</taxon>
        <taxon>Thermales</taxon>
        <taxon>Thermaceae</taxon>
        <taxon>Meiothermus</taxon>
    </lineage>
</organism>
<sequence>MKLRLLVVEDDVALGHSLLEVLGQHSFASTLARSRLEAEALVWQNPYELFLFDVRLPEGEEAGFELAEGLRAAGFLQPILFLTAREALPDRVRGLSLGEDYLAKPFALPELVARLRALARRGEVRPQVLTHGRLSLLPERREVRYGGELVRLSAKEYQVLEFFLLSPGRVFTREEILERVWGPGFECGSNLVEVYVKNLRRRIHDSLIETVRGLGYRLGEPL</sequence>
<keyword evidence="5" id="KW-0804">Transcription</keyword>
<dbReference type="Gene3D" id="1.10.10.10">
    <property type="entry name" value="Winged helix-like DNA-binding domain superfamily/Winged helix DNA-binding domain"/>
    <property type="match status" value="1"/>
</dbReference>
<feature type="domain" description="OmpR/PhoB-type" evidence="9">
    <location>
        <begin position="126"/>
        <end position="220"/>
    </location>
</feature>
<evidence type="ECO:0000256" key="5">
    <source>
        <dbReference type="ARBA" id="ARBA00023163"/>
    </source>
</evidence>
<proteinExistence type="predicted"/>
<evidence type="ECO:0000256" key="7">
    <source>
        <dbReference type="PROSITE-ProRule" id="PRU01091"/>
    </source>
</evidence>
<evidence type="ECO:0000259" key="9">
    <source>
        <dbReference type="PROSITE" id="PS51755"/>
    </source>
</evidence>
<comment type="caution">
    <text evidence="10">The sequence shown here is derived from an EMBL/GenBank/DDBJ whole genome shotgun (WGS) entry which is preliminary data.</text>
</comment>
<dbReference type="AlphaFoldDB" id="A0A399EXI0"/>
<dbReference type="Pfam" id="PF00072">
    <property type="entry name" value="Response_reg"/>
    <property type="match status" value="1"/>
</dbReference>
<dbReference type="Proteomes" id="UP000265800">
    <property type="component" value="Unassembled WGS sequence"/>
</dbReference>
<dbReference type="PANTHER" id="PTHR48111">
    <property type="entry name" value="REGULATOR OF RPOS"/>
    <property type="match status" value="1"/>
</dbReference>
<dbReference type="SMART" id="SM00862">
    <property type="entry name" value="Trans_reg_C"/>
    <property type="match status" value="1"/>
</dbReference>
<dbReference type="InterPro" id="IPR016032">
    <property type="entry name" value="Sig_transdc_resp-reg_C-effctor"/>
</dbReference>
<dbReference type="GO" id="GO:0000976">
    <property type="term" value="F:transcription cis-regulatory region binding"/>
    <property type="evidence" value="ECO:0007669"/>
    <property type="project" value="TreeGrafter"/>
</dbReference>
<evidence type="ECO:0000256" key="1">
    <source>
        <dbReference type="ARBA" id="ARBA00022553"/>
    </source>
</evidence>
<reference evidence="10 11" key="1">
    <citation type="submission" date="2018-08" db="EMBL/GenBank/DDBJ databases">
        <title>Meiothermus luteus KCTC 52599 genome sequencing project.</title>
        <authorList>
            <person name="Da Costa M.S."/>
            <person name="Albuquerque L."/>
            <person name="Raposo P."/>
            <person name="Froufe H.J.C."/>
            <person name="Barroso C.S."/>
            <person name="Egas C."/>
        </authorList>
    </citation>
    <scope>NUCLEOTIDE SEQUENCE [LARGE SCALE GENOMIC DNA]</scope>
    <source>
        <strain evidence="10 11">KCTC 52599</strain>
    </source>
</reference>
<dbReference type="Gene3D" id="3.40.50.2300">
    <property type="match status" value="1"/>
</dbReference>
<protein>
    <submittedName>
        <fullName evidence="10">Response regulator MprA</fullName>
    </submittedName>
</protein>
<dbReference type="InterPro" id="IPR001867">
    <property type="entry name" value="OmpR/PhoB-type_DNA-bd"/>
</dbReference>
<dbReference type="InterPro" id="IPR001789">
    <property type="entry name" value="Sig_transdc_resp-reg_receiver"/>
</dbReference>
<accession>A0A399EXI0</accession>
<dbReference type="GO" id="GO:0032993">
    <property type="term" value="C:protein-DNA complex"/>
    <property type="evidence" value="ECO:0007669"/>
    <property type="project" value="TreeGrafter"/>
</dbReference>
<evidence type="ECO:0000256" key="3">
    <source>
        <dbReference type="ARBA" id="ARBA00023015"/>
    </source>
</evidence>
<dbReference type="OrthoDB" id="9790442at2"/>
<dbReference type="EMBL" id="QWKZ01000024">
    <property type="protein sequence ID" value="RIH87222.1"/>
    <property type="molecule type" value="Genomic_DNA"/>
</dbReference>
<dbReference type="Gene3D" id="6.10.250.690">
    <property type="match status" value="1"/>
</dbReference>
<evidence type="ECO:0000313" key="10">
    <source>
        <dbReference type="EMBL" id="RIH87222.1"/>
    </source>
</evidence>
<dbReference type="PANTHER" id="PTHR48111:SF1">
    <property type="entry name" value="TWO-COMPONENT RESPONSE REGULATOR ORR33"/>
    <property type="match status" value="1"/>
</dbReference>
<dbReference type="InterPro" id="IPR011006">
    <property type="entry name" value="CheY-like_superfamily"/>
</dbReference>
<name>A0A399EXI0_9DEIN</name>
<dbReference type="PROSITE" id="PS51755">
    <property type="entry name" value="OMPR_PHOB"/>
    <property type="match status" value="1"/>
</dbReference>
<dbReference type="PROSITE" id="PS50110">
    <property type="entry name" value="RESPONSE_REGULATORY"/>
    <property type="match status" value="1"/>
</dbReference>
<dbReference type="InterPro" id="IPR039420">
    <property type="entry name" value="WalR-like"/>
</dbReference>
<keyword evidence="1 6" id="KW-0597">Phosphoprotein</keyword>
<evidence type="ECO:0000256" key="2">
    <source>
        <dbReference type="ARBA" id="ARBA00023012"/>
    </source>
</evidence>
<feature type="DNA-binding region" description="OmpR/PhoB-type" evidence="7">
    <location>
        <begin position="126"/>
        <end position="220"/>
    </location>
</feature>
<keyword evidence="3" id="KW-0805">Transcription regulation</keyword>
<evidence type="ECO:0000313" key="11">
    <source>
        <dbReference type="Proteomes" id="UP000265800"/>
    </source>
</evidence>
<evidence type="ECO:0000259" key="8">
    <source>
        <dbReference type="PROSITE" id="PS50110"/>
    </source>
</evidence>
<feature type="modified residue" description="4-aspartylphosphate" evidence="6">
    <location>
        <position position="53"/>
    </location>
</feature>
<dbReference type="GO" id="GO:0000156">
    <property type="term" value="F:phosphorelay response regulator activity"/>
    <property type="evidence" value="ECO:0007669"/>
    <property type="project" value="TreeGrafter"/>
</dbReference>
<gene>
    <name evidence="10" type="primary">mprA_2</name>
    <name evidence="10" type="ORF">Mlute_01037</name>
</gene>
<dbReference type="SUPFAM" id="SSF46894">
    <property type="entry name" value="C-terminal effector domain of the bipartite response regulators"/>
    <property type="match status" value="1"/>
</dbReference>
<dbReference type="InterPro" id="IPR036388">
    <property type="entry name" value="WH-like_DNA-bd_sf"/>
</dbReference>
<keyword evidence="4 7" id="KW-0238">DNA-binding</keyword>
<dbReference type="GO" id="GO:0005829">
    <property type="term" value="C:cytosol"/>
    <property type="evidence" value="ECO:0007669"/>
    <property type="project" value="TreeGrafter"/>
</dbReference>
<dbReference type="RefSeq" id="WP_119359699.1">
    <property type="nucleotide sequence ID" value="NZ_QWKZ01000024.1"/>
</dbReference>
<dbReference type="Pfam" id="PF00486">
    <property type="entry name" value="Trans_reg_C"/>
    <property type="match status" value="1"/>
</dbReference>
<dbReference type="SUPFAM" id="SSF52172">
    <property type="entry name" value="CheY-like"/>
    <property type="match status" value="1"/>
</dbReference>
<keyword evidence="2" id="KW-0902">Two-component regulatory system</keyword>